<dbReference type="AlphaFoldDB" id="A0AAD5QQD0"/>
<dbReference type="EMBL" id="JAHQIW010003944">
    <property type="protein sequence ID" value="KAJ1360703.1"/>
    <property type="molecule type" value="Genomic_DNA"/>
</dbReference>
<evidence type="ECO:0000256" key="1">
    <source>
        <dbReference type="SAM" id="MobiDB-lite"/>
    </source>
</evidence>
<comment type="caution">
    <text evidence="2">The sequence shown here is derived from an EMBL/GenBank/DDBJ whole genome shotgun (WGS) entry which is preliminary data.</text>
</comment>
<sequence length="71" mass="7821">MKDQVLLDRVLTIYNNEEVGDETDNSMKGNAVVTSAVPGDSSSDNEEEYATKNKENIGEWSKKVPSQNSTL</sequence>
<feature type="compositionally biased region" description="Basic and acidic residues" evidence="1">
    <location>
        <begin position="49"/>
        <end position="62"/>
    </location>
</feature>
<proteinExistence type="predicted"/>
<reference evidence="2" key="1">
    <citation type="submission" date="2021-06" db="EMBL/GenBank/DDBJ databases">
        <title>Parelaphostrongylus tenuis whole genome reference sequence.</title>
        <authorList>
            <person name="Garwood T.J."/>
            <person name="Larsen P.A."/>
            <person name="Fountain-Jones N.M."/>
            <person name="Garbe J.R."/>
            <person name="Macchietto M.G."/>
            <person name="Kania S.A."/>
            <person name="Gerhold R.W."/>
            <person name="Richards J.E."/>
            <person name="Wolf T.M."/>
        </authorList>
    </citation>
    <scope>NUCLEOTIDE SEQUENCE</scope>
    <source>
        <strain evidence="2">MNPRO001-30</strain>
        <tissue evidence="2">Meninges</tissue>
    </source>
</reference>
<organism evidence="2 3">
    <name type="scientific">Parelaphostrongylus tenuis</name>
    <name type="common">Meningeal worm</name>
    <dbReference type="NCBI Taxonomy" id="148309"/>
    <lineage>
        <taxon>Eukaryota</taxon>
        <taxon>Metazoa</taxon>
        <taxon>Ecdysozoa</taxon>
        <taxon>Nematoda</taxon>
        <taxon>Chromadorea</taxon>
        <taxon>Rhabditida</taxon>
        <taxon>Rhabditina</taxon>
        <taxon>Rhabditomorpha</taxon>
        <taxon>Strongyloidea</taxon>
        <taxon>Metastrongylidae</taxon>
        <taxon>Parelaphostrongylus</taxon>
    </lineage>
</organism>
<dbReference type="Proteomes" id="UP001196413">
    <property type="component" value="Unassembled WGS sequence"/>
</dbReference>
<evidence type="ECO:0000313" key="2">
    <source>
        <dbReference type="EMBL" id="KAJ1360703.1"/>
    </source>
</evidence>
<name>A0AAD5QQD0_PARTN</name>
<gene>
    <name evidence="2" type="ORF">KIN20_019743</name>
</gene>
<keyword evidence="3" id="KW-1185">Reference proteome</keyword>
<evidence type="ECO:0000313" key="3">
    <source>
        <dbReference type="Proteomes" id="UP001196413"/>
    </source>
</evidence>
<feature type="region of interest" description="Disordered" evidence="1">
    <location>
        <begin position="18"/>
        <end position="71"/>
    </location>
</feature>
<accession>A0AAD5QQD0</accession>
<protein>
    <submittedName>
        <fullName evidence="2">Uncharacterized protein</fullName>
    </submittedName>
</protein>